<dbReference type="Proteomes" id="UP000663499">
    <property type="component" value="Chromosome"/>
</dbReference>
<dbReference type="InterPro" id="IPR036249">
    <property type="entry name" value="Thioredoxin-like_sf"/>
</dbReference>
<accession>A0A975AH41</accession>
<dbReference type="SUPFAM" id="SSF52833">
    <property type="entry name" value="Thioredoxin-like"/>
    <property type="match status" value="1"/>
</dbReference>
<evidence type="ECO:0000259" key="1">
    <source>
        <dbReference type="Pfam" id="PF00578"/>
    </source>
</evidence>
<dbReference type="AlphaFoldDB" id="A0A975AH41"/>
<dbReference type="Gene3D" id="3.40.30.10">
    <property type="entry name" value="Glutaredoxin"/>
    <property type="match status" value="1"/>
</dbReference>
<reference evidence="2" key="1">
    <citation type="submission" date="2021-03" db="EMBL/GenBank/DDBJ databases">
        <title>Alkalibacter marinus sp. nov., isolated from tidal flat sediment.</title>
        <authorList>
            <person name="Namirimu T."/>
            <person name="Yang J.-A."/>
            <person name="Yang S.-H."/>
            <person name="Kim Y.-J."/>
            <person name="Kwon K.K."/>
        </authorList>
    </citation>
    <scope>NUCLEOTIDE SEQUENCE</scope>
    <source>
        <strain evidence="2">ES005</strain>
    </source>
</reference>
<organism evidence="2 3">
    <name type="scientific">Alkalibacter rhizosphaerae</name>
    <dbReference type="NCBI Taxonomy" id="2815577"/>
    <lineage>
        <taxon>Bacteria</taxon>
        <taxon>Bacillati</taxon>
        <taxon>Bacillota</taxon>
        <taxon>Clostridia</taxon>
        <taxon>Eubacteriales</taxon>
        <taxon>Eubacteriaceae</taxon>
        <taxon>Alkalibacter</taxon>
    </lineage>
</organism>
<dbReference type="GO" id="GO:0016491">
    <property type="term" value="F:oxidoreductase activity"/>
    <property type="evidence" value="ECO:0007669"/>
    <property type="project" value="InterPro"/>
</dbReference>
<dbReference type="KEGG" id="alka:J0B03_09585"/>
<name>A0A975AH41_9FIRM</name>
<dbReference type="EMBL" id="CP071444">
    <property type="protein sequence ID" value="QSX08047.1"/>
    <property type="molecule type" value="Genomic_DNA"/>
</dbReference>
<gene>
    <name evidence="2" type="ORF">J0B03_09585</name>
</gene>
<proteinExistence type="predicted"/>
<sequence>MAQLRQDYSKFEEKNTLVVAVGPEDREAFAKYWEENDMPFPGIPDPEHRVADLYEQKVSIIKLGRMPAQLIIDIGGIVRHIHYGNSMKDIPTDEEILELLDSL</sequence>
<dbReference type="Pfam" id="PF00578">
    <property type="entry name" value="AhpC-TSA"/>
    <property type="match status" value="1"/>
</dbReference>
<evidence type="ECO:0000313" key="2">
    <source>
        <dbReference type="EMBL" id="QSX08047.1"/>
    </source>
</evidence>
<dbReference type="GO" id="GO:0016209">
    <property type="term" value="F:antioxidant activity"/>
    <property type="evidence" value="ECO:0007669"/>
    <property type="project" value="InterPro"/>
</dbReference>
<evidence type="ECO:0000313" key="3">
    <source>
        <dbReference type="Proteomes" id="UP000663499"/>
    </source>
</evidence>
<keyword evidence="3" id="KW-1185">Reference proteome</keyword>
<dbReference type="InterPro" id="IPR000866">
    <property type="entry name" value="AhpC/TSA"/>
</dbReference>
<protein>
    <submittedName>
        <fullName evidence="2">Redoxin domain-containing protein</fullName>
    </submittedName>
</protein>
<feature type="domain" description="Alkyl hydroperoxide reductase subunit C/ Thiol specific antioxidant" evidence="1">
    <location>
        <begin position="1"/>
        <end position="81"/>
    </location>
</feature>